<dbReference type="GeneID" id="69590618"/>
<evidence type="ECO:0000313" key="3">
    <source>
        <dbReference type="Proteomes" id="UP000095606"/>
    </source>
</evidence>
<evidence type="ECO:0008006" key="5">
    <source>
        <dbReference type="Google" id="ProtNLM"/>
    </source>
</evidence>
<protein>
    <recommendedName>
        <fullName evidence="5">Lipoprotein</fullName>
    </recommendedName>
</protein>
<dbReference type="EMBL" id="CP103141">
    <property type="protein sequence ID" value="UVQ73034.1"/>
    <property type="molecule type" value="Genomic_DNA"/>
</dbReference>
<dbReference type="PROSITE" id="PS51257">
    <property type="entry name" value="PROKAR_LIPOPROTEIN"/>
    <property type="match status" value="1"/>
</dbReference>
<dbReference type="RefSeq" id="WP_081030865.1">
    <property type="nucleotide sequence ID" value="NZ_CAXKYA010000005.1"/>
</dbReference>
<reference evidence="1 3" key="1">
    <citation type="submission" date="2015-09" db="EMBL/GenBank/DDBJ databases">
        <authorList>
            <consortium name="Pathogen Informatics"/>
        </authorList>
    </citation>
    <scope>NUCLEOTIDE SEQUENCE [LARGE SCALE GENOMIC DNA]</scope>
    <source>
        <strain evidence="1 3">2789STDY5834846</strain>
    </source>
</reference>
<organism evidence="1 3">
    <name type="scientific">Bacteroides faecis</name>
    <dbReference type="NCBI Taxonomy" id="674529"/>
    <lineage>
        <taxon>Bacteria</taxon>
        <taxon>Pseudomonadati</taxon>
        <taxon>Bacteroidota</taxon>
        <taxon>Bacteroidia</taxon>
        <taxon>Bacteroidales</taxon>
        <taxon>Bacteroidaceae</taxon>
        <taxon>Bacteroides</taxon>
    </lineage>
</organism>
<dbReference type="AlphaFoldDB" id="A0A174PLZ0"/>
<gene>
    <name evidence="1" type="ORF">ERS852461_02927</name>
    <name evidence="2" type="ORF">NXY30_18490</name>
</gene>
<reference evidence="2" key="2">
    <citation type="submission" date="2022-08" db="EMBL/GenBank/DDBJ databases">
        <title>Genome Sequencing of Bacteroides fragilis Group Isolates with Nanopore Technology.</title>
        <authorList>
            <person name="Tisza M.J."/>
            <person name="Smith D."/>
            <person name="Dekker J.P."/>
        </authorList>
    </citation>
    <scope>NUCLEOTIDE SEQUENCE</scope>
    <source>
        <strain evidence="2">BFG-527</strain>
    </source>
</reference>
<keyword evidence="4" id="KW-1185">Reference proteome</keyword>
<accession>A0A174PLZ0</accession>
<dbReference type="Proteomes" id="UP001060104">
    <property type="component" value="Chromosome"/>
</dbReference>
<sequence length="166" mass="18844">MKKNQYLMSLLLVILLSSCYTSRINYEKLSRIQLGMSSGGVIAILGKPTYRSFDEKEEVLEFCYGLNIAKIWFVDDKVTKMKNYYDYDCNKIRIVEDKKEDDKSSKKDKKEDTSSRIRVTTDGKHIIQTGSIIVTPDGKHETVVSDLGGIIITGSGNIYMFINTCS</sequence>
<name>A0A174PLZ0_9BACE</name>
<evidence type="ECO:0000313" key="2">
    <source>
        <dbReference type="EMBL" id="UVQ73034.1"/>
    </source>
</evidence>
<dbReference type="Proteomes" id="UP000095606">
    <property type="component" value="Unassembled WGS sequence"/>
</dbReference>
<evidence type="ECO:0000313" key="1">
    <source>
        <dbReference type="EMBL" id="CUP59405.1"/>
    </source>
</evidence>
<proteinExistence type="predicted"/>
<dbReference type="EMBL" id="CZAE01000014">
    <property type="protein sequence ID" value="CUP59405.1"/>
    <property type="molecule type" value="Genomic_DNA"/>
</dbReference>
<evidence type="ECO:0000313" key="4">
    <source>
        <dbReference type="Proteomes" id="UP001060104"/>
    </source>
</evidence>